<evidence type="ECO:0000313" key="14">
    <source>
        <dbReference type="EMBL" id="EFX81640.1"/>
    </source>
</evidence>
<dbReference type="OrthoDB" id="413649at2759"/>
<evidence type="ECO:0000256" key="12">
    <source>
        <dbReference type="SAM" id="MobiDB-lite"/>
    </source>
</evidence>
<dbReference type="InterPro" id="IPR027417">
    <property type="entry name" value="P-loop_NTPase"/>
</dbReference>
<dbReference type="InParanoid" id="E9GFH4"/>
<name>E9GFH4_DAPPU</name>
<dbReference type="GO" id="GO:0051301">
    <property type="term" value="P:cell division"/>
    <property type="evidence" value="ECO:0007669"/>
    <property type="project" value="UniProtKB-KW"/>
</dbReference>
<dbReference type="HOGENOM" id="CLU_001042_0_2_1"/>
<evidence type="ECO:0000256" key="5">
    <source>
        <dbReference type="ARBA" id="ARBA00022618"/>
    </source>
</evidence>
<dbReference type="PANTHER" id="PTHR18937">
    <property type="entry name" value="STRUCTURAL MAINTENANCE OF CHROMOSOMES SMC FAMILY MEMBER"/>
    <property type="match status" value="1"/>
</dbReference>
<keyword evidence="9" id="KW-0131">Cell cycle</keyword>
<dbReference type="Gene3D" id="1.20.1060.20">
    <property type="match status" value="1"/>
</dbReference>
<dbReference type="AlphaFoldDB" id="E9GFH4"/>
<dbReference type="FunCoup" id="E9GFH4">
    <property type="interactions" value="1454"/>
</dbReference>
<dbReference type="FunFam" id="1.20.1060.20:FF:000001">
    <property type="entry name" value="Structural maintenance of chromosomes 1A"/>
    <property type="match status" value="1"/>
</dbReference>
<dbReference type="SUPFAM" id="SSF75553">
    <property type="entry name" value="Smc hinge domain"/>
    <property type="match status" value="1"/>
</dbReference>
<evidence type="ECO:0000256" key="1">
    <source>
        <dbReference type="ARBA" id="ARBA00004123"/>
    </source>
</evidence>
<keyword evidence="6" id="KW-0498">Mitosis</keyword>
<evidence type="ECO:0000256" key="7">
    <source>
        <dbReference type="ARBA" id="ARBA00023054"/>
    </source>
</evidence>
<dbReference type="STRING" id="6669.E9GFH4"/>
<dbReference type="InterPro" id="IPR028468">
    <property type="entry name" value="Smc1_ABC"/>
</dbReference>
<dbReference type="GO" id="GO:0008278">
    <property type="term" value="C:cohesin complex"/>
    <property type="evidence" value="ECO:0000318"/>
    <property type="project" value="GO_Central"/>
</dbReference>
<comment type="similarity">
    <text evidence="3">Belongs to the SMC family. SMC1 subfamily.</text>
</comment>
<evidence type="ECO:0000256" key="4">
    <source>
        <dbReference type="ARBA" id="ARBA00022454"/>
    </source>
</evidence>
<dbReference type="EMBL" id="GL732542">
    <property type="protein sequence ID" value="EFX81640.1"/>
    <property type="molecule type" value="Genomic_DNA"/>
</dbReference>
<dbReference type="CDD" id="cd03275">
    <property type="entry name" value="ABC_SMC1_euk"/>
    <property type="match status" value="1"/>
</dbReference>
<evidence type="ECO:0000313" key="15">
    <source>
        <dbReference type="Proteomes" id="UP000000305"/>
    </source>
</evidence>
<feature type="coiled-coil region" evidence="11">
    <location>
        <begin position="839"/>
        <end position="877"/>
    </location>
</feature>
<evidence type="ECO:0000256" key="10">
    <source>
        <dbReference type="PIRNR" id="PIRNR005719"/>
    </source>
</evidence>
<feature type="coiled-coil region" evidence="11">
    <location>
        <begin position="166"/>
        <end position="260"/>
    </location>
</feature>
<proteinExistence type="inferred from homology"/>
<dbReference type="Pfam" id="PF02463">
    <property type="entry name" value="SMC_N"/>
    <property type="match status" value="1"/>
</dbReference>
<dbReference type="GO" id="GO:0003677">
    <property type="term" value="F:DNA binding"/>
    <property type="evidence" value="ECO:0000318"/>
    <property type="project" value="GO_Central"/>
</dbReference>
<dbReference type="GO" id="GO:0005524">
    <property type="term" value="F:ATP binding"/>
    <property type="evidence" value="ECO:0007669"/>
    <property type="project" value="InterPro"/>
</dbReference>
<dbReference type="FunFam" id="3.40.50.300:FF:000564">
    <property type="entry name" value="Structural maintenance of chromosomes 1A"/>
    <property type="match status" value="1"/>
</dbReference>
<dbReference type="GO" id="GO:0005634">
    <property type="term" value="C:nucleus"/>
    <property type="evidence" value="ECO:0000318"/>
    <property type="project" value="GO_Central"/>
</dbReference>
<evidence type="ECO:0000256" key="2">
    <source>
        <dbReference type="ARBA" id="ARBA00004286"/>
    </source>
</evidence>
<dbReference type="Gene3D" id="3.30.70.1620">
    <property type="match status" value="1"/>
</dbReference>
<dbReference type="SMART" id="SM00968">
    <property type="entry name" value="SMC_hinge"/>
    <property type="match status" value="1"/>
</dbReference>
<dbReference type="Pfam" id="PF06470">
    <property type="entry name" value="SMC_hinge"/>
    <property type="match status" value="1"/>
</dbReference>
<dbReference type="SUPFAM" id="SSF52540">
    <property type="entry name" value="P-loop containing nucleoside triphosphate hydrolases"/>
    <property type="match status" value="1"/>
</dbReference>
<keyword evidence="15" id="KW-1185">Reference proteome</keyword>
<accession>E9GFH4</accession>
<keyword evidence="8 10" id="KW-0539">Nucleus</keyword>
<evidence type="ECO:0000256" key="8">
    <source>
        <dbReference type="ARBA" id="ARBA00023242"/>
    </source>
</evidence>
<dbReference type="GO" id="GO:0016887">
    <property type="term" value="F:ATP hydrolysis activity"/>
    <property type="evidence" value="ECO:0007669"/>
    <property type="project" value="InterPro"/>
</dbReference>
<protein>
    <recommendedName>
        <fullName evidence="10">Structural maintenance of chromosomes protein</fullName>
    </recommendedName>
</protein>
<keyword evidence="7 11" id="KW-0175">Coiled coil</keyword>
<reference evidence="14 15" key="1">
    <citation type="journal article" date="2011" name="Science">
        <title>The ecoresponsive genome of Daphnia pulex.</title>
        <authorList>
            <person name="Colbourne J.K."/>
            <person name="Pfrender M.E."/>
            <person name="Gilbert D."/>
            <person name="Thomas W.K."/>
            <person name="Tucker A."/>
            <person name="Oakley T.H."/>
            <person name="Tokishita S."/>
            <person name="Aerts A."/>
            <person name="Arnold G.J."/>
            <person name="Basu M.K."/>
            <person name="Bauer D.J."/>
            <person name="Caceres C.E."/>
            <person name="Carmel L."/>
            <person name="Casola C."/>
            <person name="Choi J.H."/>
            <person name="Detter J.C."/>
            <person name="Dong Q."/>
            <person name="Dusheyko S."/>
            <person name="Eads B.D."/>
            <person name="Frohlich T."/>
            <person name="Geiler-Samerotte K.A."/>
            <person name="Gerlach D."/>
            <person name="Hatcher P."/>
            <person name="Jogdeo S."/>
            <person name="Krijgsveld J."/>
            <person name="Kriventseva E.V."/>
            <person name="Kultz D."/>
            <person name="Laforsch C."/>
            <person name="Lindquist E."/>
            <person name="Lopez J."/>
            <person name="Manak J.R."/>
            <person name="Muller J."/>
            <person name="Pangilinan J."/>
            <person name="Patwardhan R.P."/>
            <person name="Pitluck S."/>
            <person name="Pritham E.J."/>
            <person name="Rechtsteiner A."/>
            <person name="Rho M."/>
            <person name="Rogozin I.B."/>
            <person name="Sakarya O."/>
            <person name="Salamov A."/>
            <person name="Schaack S."/>
            <person name="Shapiro H."/>
            <person name="Shiga Y."/>
            <person name="Skalitzky C."/>
            <person name="Smith Z."/>
            <person name="Souvorov A."/>
            <person name="Sung W."/>
            <person name="Tang Z."/>
            <person name="Tsuchiya D."/>
            <person name="Tu H."/>
            <person name="Vos H."/>
            <person name="Wang M."/>
            <person name="Wolf Y.I."/>
            <person name="Yamagata H."/>
            <person name="Yamada T."/>
            <person name="Ye Y."/>
            <person name="Shaw J.R."/>
            <person name="Andrews J."/>
            <person name="Crease T.J."/>
            <person name="Tang H."/>
            <person name="Lucas S.M."/>
            <person name="Robertson H.M."/>
            <person name="Bork P."/>
            <person name="Koonin E.V."/>
            <person name="Zdobnov E.M."/>
            <person name="Grigoriev I.V."/>
            <person name="Lynch M."/>
            <person name="Boore J.L."/>
        </authorList>
    </citation>
    <scope>NUCLEOTIDE SEQUENCE [LARGE SCALE GENOMIC DNA]</scope>
</reference>
<evidence type="ECO:0000256" key="11">
    <source>
        <dbReference type="SAM" id="Coils"/>
    </source>
</evidence>
<evidence type="ECO:0000256" key="9">
    <source>
        <dbReference type="ARBA" id="ARBA00023306"/>
    </source>
</evidence>
<dbReference type="Proteomes" id="UP000000305">
    <property type="component" value="Unassembled WGS sequence"/>
</dbReference>
<evidence type="ECO:0000259" key="13">
    <source>
        <dbReference type="SMART" id="SM00968"/>
    </source>
</evidence>
<keyword evidence="5" id="KW-0132">Cell division</keyword>
<evidence type="ECO:0000256" key="3">
    <source>
        <dbReference type="ARBA" id="ARBA00005597"/>
    </source>
</evidence>
<feature type="domain" description="SMC hinge" evidence="13">
    <location>
        <begin position="517"/>
        <end position="636"/>
    </location>
</feature>
<dbReference type="PANTHER" id="PTHR18937:SF12">
    <property type="entry name" value="STRUCTURAL MAINTENANCE OF CHROMOSOMES PROTEIN"/>
    <property type="match status" value="1"/>
</dbReference>
<gene>
    <name evidence="14" type="ORF">DAPPUDRAFT_211085</name>
</gene>
<feature type="coiled-coil region" evidence="11">
    <location>
        <begin position="909"/>
        <end position="936"/>
    </location>
</feature>
<sequence>MAESSSRLKYIEVDNFKSYKDFQRIGPFENFSAVIGPNGSGKSNFMDAVSFVMGEKSSTLRVKRLTELIHGASINKAVAKSAEVSAIFELKDKTELKFTRLVFSNGKSEHRLNDEMVNSSRYFAELEKLGMNVKAKNFLVFQGAVENIAMKNPKERTALLEEISGSGALKENYDRLKAELLKAEEAIQFTLLKKKGIVADRNEARKEKEETEKYQKLRKDLAAEKVSFFLFKLFHCEKDINAAREDLIKKKRELGKVEGRKGKAEEILREKKKEQTTVGKELAKIEQAIREIESEINKKRPTYIKAKERVTHMQKKLEVAQKSLTSARKANDTHAQDIVHLERELVEVDERREEFETEWQNDSQSQGRSIQLEEEQVTQYHRLKEDAGKQSARYHQELDSVNREQKSDQDKLDNESRGRGEIENQLRQRRHELEETQKRFEKLMEHIRTTGTALEEQTKLLRDLTNEVEQSKNQIDTLRSKLEDISRHLDEARVDHHDDARSRRKQDIVEELKRLYSGVYNRISNICQPVHRRYNIAVTKVLGKYMEAIVVDNQETAKNCIQHLKEKMLEPETFLALSYLTAKPLRERLRVTMEPLNVHLLYDVLKYDPPEIEKAILFITDNVLIANTQEDAMRVAFEMEESHAVVALDGTFYQKSGLISGGSRDLQKKAARWNEKQLSALKSNRDKLNEELQEAMKKSRKESELHTINCTVKGLDSRYRYALADRDKTQKQIEQSMREIAELEEKLRNFAPATDQIQKIIRERDATIQKVKERMNRVEDTVFEEFCSQIGVANIRQYEERELRTQQERTKKRLEFESQKNRILNQLEFERSRDTQAIVERWERSVRDDQEELERAKQAEEKQLSGIGKEIKKVEEMKSMRMCQKNDLDNMDESLALARRDMGTVTKDLLNIQKSITNLEANIEKKRSERHSILNKSKMEDIVIPMSLGNMEDIGQDSNATGSMNSEIVVDYSNLPDKYKNLLVADEVRREGDLLERRVNELSHTVQHIKAPNMRAVEKLDLAGEKLQETNTEFEKARAITKKAQQAFERVKQERFDLFMSCFEHVLNKIDGIYKSLARNNSAQAVLCPENPVEPYLDGINYNCVAPGKRFQPMSSLSGGEKTVAALALLFAIHSYKPSPIFVLDEIDASLDNTNISKVARFIKTEATNLQVIVISLKEEFYQHADVVIGVYPDPGECLISNVLNLDLSEYPPHIFG</sequence>
<evidence type="ECO:0000256" key="6">
    <source>
        <dbReference type="ARBA" id="ARBA00022776"/>
    </source>
</evidence>
<dbReference type="InterPro" id="IPR024704">
    <property type="entry name" value="SMC"/>
</dbReference>
<organism evidence="14 15">
    <name type="scientific">Daphnia pulex</name>
    <name type="common">Water flea</name>
    <dbReference type="NCBI Taxonomy" id="6669"/>
    <lineage>
        <taxon>Eukaryota</taxon>
        <taxon>Metazoa</taxon>
        <taxon>Ecdysozoa</taxon>
        <taxon>Arthropoda</taxon>
        <taxon>Crustacea</taxon>
        <taxon>Branchiopoda</taxon>
        <taxon>Diplostraca</taxon>
        <taxon>Cladocera</taxon>
        <taxon>Anomopoda</taxon>
        <taxon>Daphniidae</taxon>
        <taxon>Daphnia</taxon>
    </lineage>
</organism>
<dbReference type="eggNOG" id="KOG0018">
    <property type="taxonomic scope" value="Eukaryota"/>
</dbReference>
<keyword evidence="4" id="KW-0158">Chromosome</keyword>
<dbReference type="InterPro" id="IPR010935">
    <property type="entry name" value="SMC_hinge"/>
</dbReference>
<dbReference type="InterPro" id="IPR036277">
    <property type="entry name" value="SMC_hinge_sf"/>
</dbReference>
<dbReference type="PIRSF" id="PIRSF005719">
    <property type="entry name" value="SMC"/>
    <property type="match status" value="1"/>
</dbReference>
<dbReference type="InterPro" id="IPR003395">
    <property type="entry name" value="RecF/RecN/SMC_N"/>
</dbReference>
<dbReference type="KEGG" id="dpx:DAPPUDRAFT_211085"/>
<dbReference type="OMA" id="KHMDFQR"/>
<feature type="region of interest" description="Disordered" evidence="12">
    <location>
        <begin position="386"/>
        <end position="430"/>
    </location>
</feature>
<dbReference type="Gene3D" id="3.40.50.300">
    <property type="entry name" value="P-loop containing nucleotide triphosphate hydrolases"/>
    <property type="match status" value="2"/>
</dbReference>
<dbReference type="GO" id="GO:0007062">
    <property type="term" value="P:sister chromatid cohesion"/>
    <property type="evidence" value="ECO:0000318"/>
    <property type="project" value="GO_Central"/>
</dbReference>
<feature type="coiled-coil region" evidence="11">
    <location>
        <begin position="671"/>
        <end position="746"/>
    </location>
</feature>
<comment type="subcellular location">
    <subcellularLocation>
        <location evidence="2">Chromosome</location>
    </subcellularLocation>
    <subcellularLocation>
        <location evidence="1 10">Nucleus</location>
    </subcellularLocation>
</comment>